<dbReference type="PANTHER" id="PTHR48106:SF18">
    <property type="entry name" value="QUINONE OXIDOREDUCTASE PIG3"/>
    <property type="match status" value="1"/>
</dbReference>
<dbReference type="InterPro" id="IPR011032">
    <property type="entry name" value="GroES-like_sf"/>
</dbReference>
<dbReference type="InterPro" id="IPR013149">
    <property type="entry name" value="ADH-like_C"/>
</dbReference>
<dbReference type="SUPFAM" id="SSF51735">
    <property type="entry name" value="NAD(P)-binding Rossmann-fold domains"/>
    <property type="match status" value="1"/>
</dbReference>
<dbReference type="InterPro" id="IPR020843">
    <property type="entry name" value="ER"/>
</dbReference>
<evidence type="ECO:0000259" key="3">
    <source>
        <dbReference type="SMART" id="SM00829"/>
    </source>
</evidence>
<dbReference type="CDD" id="cd05276">
    <property type="entry name" value="p53_inducible_oxidoreductase"/>
    <property type="match status" value="1"/>
</dbReference>
<reference evidence="4 5" key="1">
    <citation type="submission" date="2021-12" db="EMBL/GenBank/DDBJ databases">
        <title>Discovery of the Pendulisporaceae a myxobacterial family with distinct sporulation behavior and unique specialized metabolism.</title>
        <authorList>
            <person name="Garcia R."/>
            <person name="Popoff A."/>
            <person name="Bader C.D."/>
            <person name="Loehr J."/>
            <person name="Walesch S."/>
            <person name="Walt C."/>
            <person name="Boldt J."/>
            <person name="Bunk B."/>
            <person name="Haeckl F.J.F.P.J."/>
            <person name="Gunesch A.P."/>
            <person name="Birkelbach J."/>
            <person name="Nuebel U."/>
            <person name="Pietschmann T."/>
            <person name="Bach T."/>
            <person name="Mueller R."/>
        </authorList>
    </citation>
    <scope>NUCLEOTIDE SEQUENCE [LARGE SCALE GENOMIC DNA]</scope>
    <source>
        <strain evidence="4 5">MSr11954</strain>
    </source>
</reference>
<proteinExistence type="predicted"/>
<dbReference type="PANTHER" id="PTHR48106">
    <property type="entry name" value="QUINONE OXIDOREDUCTASE PIG3-RELATED"/>
    <property type="match status" value="1"/>
</dbReference>
<accession>A0ABZ2LQT2</accession>
<keyword evidence="5" id="KW-1185">Reference proteome</keyword>
<evidence type="ECO:0000256" key="2">
    <source>
        <dbReference type="ARBA" id="ARBA00023002"/>
    </source>
</evidence>
<dbReference type="Proteomes" id="UP001370348">
    <property type="component" value="Chromosome"/>
</dbReference>
<feature type="domain" description="Enoyl reductase (ER)" evidence="3">
    <location>
        <begin position="10"/>
        <end position="324"/>
    </location>
</feature>
<dbReference type="Pfam" id="PF00107">
    <property type="entry name" value="ADH_zinc_N"/>
    <property type="match status" value="1"/>
</dbReference>
<evidence type="ECO:0000313" key="4">
    <source>
        <dbReference type="EMBL" id="WXB13284.1"/>
    </source>
</evidence>
<evidence type="ECO:0000313" key="5">
    <source>
        <dbReference type="Proteomes" id="UP001370348"/>
    </source>
</evidence>
<evidence type="ECO:0000256" key="1">
    <source>
        <dbReference type="ARBA" id="ARBA00022857"/>
    </source>
</evidence>
<dbReference type="SUPFAM" id="SSF50129">
    <property type="entry name" value="GroES-like"/>
    <property type="match status" value="1"/>
</dbReference>
<dbReference type="Gene3D" id="3.40.50.720">
    <property type="entry name" value="NAD(P)-binding Rossmann-like Domain"/>
    <property type="match status" value="1"/>
</dbReference>
<dbReference type="SMART" id="SM00829">
    <property type="entry name" value="PKS_ER"/>
    <property type="match status" value="1"/>
</dbReference>
<dbReference type="InterPro" id="IPR013154">
    <property type="entry name" value="ADH-like_N"/>
</dbReference>
<dbReference type="EMBL" id="CP089984">
    <property type="protein sequence ID" value="WXB13284.1"/>
    <property type="molecule type" value="Genomic_DNA"/>
</dbReference>
<keyword evidence="1" id="KW-0521">NADP</keyword>
<organism evidence="4 5">
    <name type="scientific">Pendulispora albinea</name>
    <dbReference type="NCBI Taxonomy" id="2741071"/>
    <lineage>
        <taxon>Bacteria</taxon>
        <taxon>Pseudomonadati</taxon>
        <taxon>Myxococcota</taxon>
        <taxon>Myxococcia</taxon>
        <taxon>Myxococcales</taxon>
        <taxon>Sorangiineae</taxon>
        <taxon>Pendulisporaceae</taxon>
        <taxon>Pendulispora</taxon>
    </lineage>
</organism>
<protein>
    <submittedName>
        <fullName evidence="4">NAD(P)H-quinone oxidoreductase</fullName>
    </submittedName>
</protein>
<gene>
    <name evidence="4" type="ORF">LZC94_36250</name>
</gene>
<name>A0ABZ2LQT2_9BACT</name>
<dbReference type="Pfam" id="PF08240">
    <property type="entry name" value="ADH_N"/>
    <property type="match status" value="1"/>
</dbReference>
<dbReference type="NCBIfam" id="TIGR02824">
    <property type="entry name" value="quinone_pig3"/>
    <property type="match status" value="1"/>
</dbReference>
<dbReference type="RefSeq" id="WP_394822906.1">
    <property type="nucleotide sequence ID" value="NZ_CP089984.1"/>
</dbReference>
<dbReference type="Gene3D" id="3.90.180.10">
    <property type="entry name" value="Medium-chain alcohol dehydrogenases, catalytic domain"/>
    <property type="match status" value="1"/>
</dbReference>
<dbReference type="InterPro" id="IPR036291">
    <property type="entry name" value="NAD(P)-bd_dom_sf"/>
</dbReference>
<dbReference type="InterPro" id="IPR014189">
    <property type="entry name" value="Quinone_OxRdtase_PIG3"/>
</dbReference>
<keyword evidence="2" id="KW-0560">Oxidoreductase</keyword>
<sequence length="326" mass="33387">MRAIVIARFGGPEVLELRDVPTPEPSRGEVRVRIRATAINRADLLQRMGFYPPPADAPQDIPGLEFAGEVEALGPGVADVALGDRVFGLAGGGTYAEAIVVHARTLAKIPQGISFTAAAAIPEAFITAYDAMVSQGALASGEVVLVHAVGSGVGTAAVQIARAIGARAIGTSRTADKLERARAFGMVDGILAEGGKFASKVLDLTGARGADVVLDLVGGGYLAEDLACIAPGGRIAVVSMAGGATADIPLGPLMTRRARIFGTVLRSRPLEEKIAAARVFARHIVPLVAQGAVAAVVDRVLPLDQAPAAHACVAQNDSFGKVVLEV</sequence>